<dbReference type="EMBL" id="CADCUU010000067">
    <property type="protein sequence ID" value="CAA9390998.1"/>
    <property type="molecule type" value="Genomic_DNA"/>
</dbReference>
<feature type="signal peptide" evidence="1">
    <location>
        <begin position="1"/>
        <end position="20"/>
    </location>
</feature>
<gene>
    <name evidence="2" type="ORF">AVDCRST_MAG15-533</name>
</gene>
<feature type="chain" id="PRO_5027005808" evidence="1">
    <location>
        <begin position="21"/>
        <end position="139"/>
    </location>
</feature>
<keyword evidence="1" id="KW-0732">Signal</keyword>
<reference evidence="2" key="1">
    <citation type="submission" date="2020-02" db="EMBL/GenBank/DDBJ databases">
        <authorList>
            <person name="Meier V. D."/>
        </authorList>
    </citation>
    <scope>NUCLEOTIDE SEQUENCE</scope>
    <source>
        <strain evidence="2">AVDCRST_MAG15</strain>
    </source>
</reference>
<dbReference type="AlphaFoldDB" id="A0A6J4NNF3"/>
<evidence type="ECO:0000313" key="2">
    <source>
        <dbReference type="EMBL" id="CAA9390998.1"/>
    </source>
</evidence>
<evidence type="ECO:0000256" key="1">
    <source>
        <dbReference type="SAM" id="SignalP"/>
    </source>
</evidence>
<organism evidence="2">
    <name type="scientific">uncultured Rubellimicrobium sp</name>
    <dbReference type="NCBI Taxonomy" id="543078"/>
    <lineage>
        <taxon>Bacteria</taxon>
        <taxon>Pseudomonadati</taxon>
        <taxon>Pseudomonadota</taxon>
        <taxon>Alphaproteobacteria</taxon>
        <taxon>Rhodobacterales</taxon>
        <taxon>Roseobacteraceae</taxon>
        <taxon>Rubellimicrobium</taxon>
        <taxon>environmental samples</taxon>
    </lineage>
</organism>
<sequence length="139" mass="14961">MRIGALGVAMLVAWGGPGQAGGFVSVEQGQMVVTPATTVSDVEPTPLEWLRYVRPKVGRDVAVVVDGQSVRTIEWRHPVEVRVRTESGAPLTGAEQDAVLDLALVCDRGEVRGATGATEFNDTFVVEYDCTWLQGYEGQ</sequence>
<proteinExistence type="predicted"/>
<accession>A0A6J4NNF3</accession>
<name>A0A6J4NNF3_9RHOB</name>
<protein>
    <submittedName>
        <fullName evidence="2">Uncharacterized protein</fullName>
    </submittedName>
</protein>